<evidence type="ECO:0000256" key="8">
    <source>
        <dbReference type="ARBA" id="ARBA00049348"/>
    </source>
</evidence>
<name>A0A5B9EKP6_9BACT</name>
<dbReference type="NCBIfam" id="TIGR00589">
    <property type="entry name" value="ogt"/>
    <property type="match status" value="1"/>
</dbReference>
<evidence type="ECO:0000256" key="7">
    <source>
        <dbReference type="ARBA" id="ARBA00023204"/>
    </source>
</evidence>
<dbReference type="InterPro" id="IPR001497">
    <property type="entry name" value="MethylDNA_cys_MeTrfase_AS"/>
</dbReference>
<comment type="catalytic activity">
    <reaction evidence="8 9">
        <text>a 6-O-methyl-2'-deoxyguanosine in DNA + L-cysteinyl-[protein] = S-methyl-L-cysteinyl-[protein] + a 2'-deoxyguanosine in DNA</text>
        <dbReference type="Rhea" id="RHEA:24000"/>
        <dbReference type="Rhea" id="RHEA-COMP:10131"/>
        <dbReference type="Rhea" id="RHEA-COMP:10132"/>
        <dbReference type="Rhea" id="RHEA-COMP:11367"/>
        <dbReference type="Rhea" id="RHEA-COMP:11368"/>
        <dbReference type="ChEBI" id="CHEBI:29950"/>
        <dbReference type="ChEBI" id="CHEBI:82612"/>
        <dbReference type="ChEBI" id="CHEBI:85445"/>
        <dbReference type="ChEBI" id="CHEBI:85448"/>
        <dbReference type="EC" id="2.1.1.63"/>
    </reaction>
</comment>
<keyword evidence="7 9" id="KW-0234">DNA repair</keyword>
<dbReference type="InterPro" id="IPR014048">
    <property type="entry name" value="MethylDNA_cys_MeTrfase_DNA-bd"/>
</dbReference>
<dbReference type="GO" id="GO:0005737">
    <property type="term" value="C:cytoplasm"/>
    <property type="evidence" value="ECO:0007669"/>
    <property type="project" value="UniProtKB-SubCell"/>
</dbReference>
<dbReference type="Gene3D" id="3.30.160.70">
    <property type="entry name" value="Methylated DNA-protein cysteine methyltransferase domain"/>
    <property type="match status" value="1"/>
</dbReference>
<sequence length="184" mass="20161">MKKLYSSVFQTPLGLMIAMAEDNGLVLLEFYDRPALPTEEHELQKRYGYTILPGRTPHHDAIEREIAEYFACTLQEFTVPLITPGTSFQLRVWNALRQVPYGTTASYGELAIAAGTTMGASRAVGAANGQNRLAVVIPCHRVIGADGSLTGYGGGKHRKEALLRLERATRFDGPPAEQALLFPE</sequence>
<dbReference type="SUPFAM" id="SSF46767">
    <property type="entry name" value="Methylated DNA-protein cysteine methyltransferase, C-terminal domain"/>
    <property type="match status" value="1"/>
</dbReference>
<evidence type="ECO:0000256" key="6">
    <source>
        <dbReference type="ARBA" id="ARBA00022763"/>
    </source>
</evidence>
<evidence type="ECO:0000256" key="5">
    <source>
        <dbReference type="ARBA" id="ARBA00022679"/>
    </source>
</evidence>
<dbReference type="InterPro" id="IPR036631">
    <property type="entry name" value="MGMT_N_sf"/>
</dbReference>
<accession>A0A5B9EKP6</accession>
<evidence type="ECO:0000313" key="12">
    <source>
        <dbReference type="Proteomes" id="UP000321820"/>
    </source>
</evidence>
<protein>
    <recommendedName>
        <fullName evidence="9">Methylated-DNA--protein-cysteine methyltransferase</fullName>
        <ecNumber evidence="9">2.1.1.63</ecNumber>
    </recommendedName>
    <alternativeName>
        <fullName evidence="9">6-O-methylguanine-DNA methyltransferase</fullName>
        <shortName evidence="9">MGMT</shortName>
    </alternativeName>
    <alternativeName>
        <fullName evidence="9">O-6-methylguanine-DNA-alkyltransferase</fullName>
    </alternativeName>
</protein>
<dbReference type="Gene3D" id="1.10.10.10">
    <property type="entry name" value="Winged helix-like DNA-binding domain superfamily/Winged helix DNA-binding domain"/>
    <property type="match status" value="1"/>
</dbReference>
<feature type="domain" description="Methylated-DNA-[protein]-cysteine S-methyltransferase DNA binding" evidence="10">
    <location>
        <begin position="87"/>
        <end position="167"/>
    </location>
</feature>
<reference evidence="11 12" key="1">
    <citation type="submission" date="2019-08" db="EMBL/GenBank/DDBJ databases">
        <title>Complete genome sequence of Terriglobus albidus strain ORNL.</title>
        <authorList>
            <person name="Podar M."/>
        </authorList>
    </citation>
    <scope>NUCLEOTIDE SEQUENCE [LARGE SCALE GENOMIC DNA]</scope>
    <source>
        <strain evidence="11 12">ORNL</strain>
    </source>
</reference>
<dbReference type="InterPro" id="IPR023546">
    <property type="entry name" value="MGMT"/>
</dbReference>
<dbReference type="PANTHER" id="PTHR10815:SF5">
    <property type="entry name" value="METHYLATED-DNA--PROTEIN-CYSTEINE METHYLTRANSFERASE"/>
    <property type="match status" value="1"/>
</dbReference>
<dbReference type="InterPro" id="IPR036388">
    <property type="entry name" value="WH-like_DNA-bd_sf"/>
</dbReference>
<dbReference type="HAMAP" id="MF_00772">
    <property type="entry name" value="OGT"/>
    <property type="match status" value="1"/>
</dbReference>
<proteinExistence type="inferred from homology"/>
<dbReference type="AlphaFoldDB" id="A0A5B9EKP6"/>
<dbReference type="PROSITE" id="PS00374">
    <property type="entry name" value="MGMT"/>
    <property type="match status" value="1"/>
</dbReference>
<dbReference type="EMBL" id="CP042806">
    <property type="protein sequence ID" value="QEE30941.1"/>
    <property type="molecule type" value="Genomic_DNA"/>
</dbReference>
<keyword evidence="3 9" id="KW-0963">Cytoplasm</keyword>
<dbReference type="InterPro" id="IPR036217">
    <property type="entry name" value="MethylDNA_cys_MeTrfase_DNAb"/>
</dbReference>
<gene>
    <name evidence="11" type="ORF">FTW19_24830</name>
</gene>
<dbReference type="SUPFAM" id="SSF53155">
    <property type="entry name" value="Methylated DNA-protein cysteine methyltransferase domain"/>
    <property type="match status" value="1"/>
</dbReference>
<dbReference type="PANTHER" id="PTHR10815">
    <property type="entry name" value="METHYLATED-DNA--PROTEIN-CYSTEINE METHYLTRANSFERASE"/>
    <property type="match status" value="1"/>
</dbReference>
<dbReference type="GO" id="GO:0032259">
    <property type="term" value="P:methylation"/>
    <property type="evidence" value="ECO:0007669"/>
    <property type="project" value="UniProtKB-KW"/>
</dbReference>
<dbReference type="OrthoDB" id="9802228at2"/>
<organism evidence="11 12">
    <name type="scientific">Terriglobus albidus</name>
    <dbReference type="NCBI Taxonomy" id="1592106"/>
    <lineage>
        <taxon>Bacteria</taxon>
        <taxon>Pseudomonadati</taxon>
        <taxon>Acidobacteriota</taxon>
        <taxon>Terriglobia</taxon>
        <taxon>Terriglobales</taxon>
        <taxon>Acidobacteriaceae</taxon>
        <taxon>Terriglobus</taxon>
    </lineage>
</organism>
<feature type="active site" description="Nucleophile; methyl group acceptor" evidence="9">
    <location>
        <position position="139"/>
    </location>
</feature>
<evidence type="ECO:0000313" key="11">
    <source>
        <dbReference type="EMBL" id="QEE30941.1"/>
    </source>
</evidence>
<comment type="subcellular location">
    <subcellularLocation>
        <location evidence="9">Cytoplasm</location>
    </subcellularLocation>
</comment>
<dbReference type="GO" id="GO:0003908">
    <property type="term" value="F:methylated-DNA-[protein]-cysteine S-methyltransferase activity"/>
    <property type="evidence" value="ECO:0007669"/>
    <property type="project" value="UniProtKB-UniRule"/>
</dbReference>
<dbReference type="CDD" id="cd06445">
    <property type="entry name" value="ATase"/>
    <property type="match status" value="1"/>
</dbReference>
<dbReference type="GO" id="GO:0006307">
    <property type="term" value="P:DNA alkylation repair"/>
    <property type="evidence" value="ECO:0007669"/>
    <property type="project" value="UniProtKB-UniRule"/>
</dbReference>
<keyword evidence="5 9" id="KW-0808">Transferase</keyword>
<comment type="function">
    <text evidence="9">Involved in the cellular defense against the biological effects of O6-methylguanine (O6-MeG) and O4-methylthymine (O4-MeT) in DNA. Repairs the methylated nucleobase in DNA by stoichiometrically transferring the methyl group to a cysteine residue in the enzyme. This is a suicide reaction: the enzyme is irreversibly inactivated.</text>
</comment>
<dbReference type="RefSeq" id="WP_147650235.1">
    <property type="nucleotide sequence ID" value="NZ_CP042806.1"/>
</dbReference>
<evidence type="ECO:0000256" key="9">
    <source>
        <dbReference type="HAMAP-Rule" id="MF_00772"/>
    </source>
</evidence>
<evidence type="ECO:0000256" key="1">
    <source>
        <dbReference type="ARBA" id="ARBA00001286"/>
    </source>
</evidence>
<comment type="catalytic activity">
    <reaction evidence="1 9">
        <text>a 4-O-methyl-thymidine in DNA + L-cysteinyl-[protein] = a thymidine in DNA + S-methyl-L-cysteinyl-[protein]</text>
        <dbReference type="Rhea" id="RHEA:53428"/>
        <dbReference type="Rhea" id="RHEA-COMP:10131"/>
        <dbReference type="Rhea" id="RHEA-COMP:10132"/>
        <dbReference type="Rhea" id="RHEA-COMP:13555"/>
        <dbReference type="Rhea" id="RHEA-COMP:13556"/>
        <dbReference type="ChEBI" id="CHEBI:29950"/>
        <dbReference type="ChEBI" id="CHEBI:82612"/>
        <dbReference type="ChEBI" id="CHEBI:137386"/>
        <dbReference type="ChEBI" id="CHEBI:137387"/>
        <dbReference type="EC" id="2.1.1.63"/>
    </reaction>
</comment>
<evidence type="ECO:0000256" key="3">
    <source>
        <dbReference type="ARBA" id="ARBA00022490"/>
    </source>
</evidence>
<evidence type="ECO:0000256" key="2">
    <source>
        <dbReference type="ARBA" id="ARBA00008711"/>
    </source>
</evidence>
<evidence type="ECO:0000259" key="10">
    <source>
        <dbReference type="Pfam" id="PF01035"/>
    </source>
</evidence>
<comment type="miscellaneous">
    <text evidence="9">This enzyme catalyzes only one turnover and therefore is not strictly catalytic. According to one definition, an enzyme is a biocatalyst that acts repeatedly and over many reaction cycles.</text>
</comment>
<dbReference type="KEGG" id="talb:FTW19_24830"/>
<keyword evidence="12" id="KW-1185">Reference proteome</keyword>
<dbReference type="Pfam" id="PF01035">
    <property type="entry name" value="DNA_binding_1"/>
    <property type="match status" value="1"/>
</dbReference>
<dbReference type="Proteomes" id="UP000321820">
    <property type="component" value="Chromosome"/>
</dbReference>
<dbReference type="FunFam" id="1.10.10.10:FF:000214">
    <property type="entry name" value="Methylated-DNA--protein-cysteine methyltransferase"/>
    <property type="match status" value="1"/>
</dbReference>
<dbReference type="EC" id="2.1.1.63" evidence="9"/>
<keyword evidence="4 9" id="KW-0489">Methyltransferase</keyword>
<comment type="similarity">
    <text evidence="2 9">Belongs to the MGMT family.</text>
</comment>
<evidence type="ECO:0000256" key="4">
    <source>
        <dbReference type="ARBA" id="ARBA00022603"/>
    </source>
</evidence>
<keyword evidence="6 9" id="KW-0227">DNA damage</keyword>